<comment type="caution">
    <text evidence="3">Lacks conserved residue(s) required for the propagation of feature annotation.</text>
</comment>
<evidence type="ECO:0000259" key="5">
    <source>
        <dbReference type="Pfam" id="PF12804"/>
    </source>
</evidence>
<dbReference type="CDD" id="cd03116">
    <property type="entry name" value="MobB"/>
    <property type="match status" value="1"/>
</dbReference>
<dbReference type="PANTHER" id="PTHR40072">
    <property type="entry name" value="MOLYBDOPTERIN-GUANINE DINUCLEOTIDE BIOSYNTHESIS ADAPTER PROTEIN-RELATED"/>
    <property type="match status" value="1"/>
</dbReference>
<dbReference type="NCBIfam" id="TIGR00176">
    <property type="entry name" value="mobB"/>
    <property type="match status" value="1"/>
</dbReference>
<protein>
    <recommendedName>
        <fullName evidence="3">Probable molybdenum cofactor guanylyltransferase</fullName>
        <shortName evidence="3">MoCo guanylyltransferase</shortName>
        <ecNumber evidence="3">2.7.7.77</ecNumber>
    </recommendedName>
    <alternativeName>
        <fullName evidence="3">GTP:molybdopterin guanylyltransferase</fullName>
    </alternativeName>
    <alternativeName>
        <fullName evidence="3">Mo-MPT guanylyltransferase</fullName>
    </alternativeName>
    <alternativeName>
        <fullName evidence="3">Molybdopterin guanylyltransferase</fullName>
    </alternativeName>
    <alternativeName>
        <fullName evidence="3">Molybdopterin-guanine dinucleotide synthase</fullName>
        <shortName evidence="3">MGD synthase</shortName>
    </alternativeName>
</protein>
<sequence length="355" mass="40154">MKKVAGVIVAGGKSSRMGTDKMYLTYEGESFIDTIVNSLQPASSVYVVLNDQQDYVRKEVVILSDLIKEIGPIGGLYTALASVVEDYVYLWACDMPNHCKDFMNYVLSYVEEDLYDAYVICMPDGKISPFGSVYHKRILPKLKTYIKQEKYKMVDFIESLHIKKIYLNYTCFDPSRIFMNINTPIHYVALTKECPSYIAISGSKNSGKTTLMTNLIGYFTAKGLQVGTIKHDGHLFEADVKGTDSYRHKQAGAARTLVYDAEKLCLVKDQQQQGIETLLAYFSGMDLVLLEGFKESVYPKIEVVREATHIPPVCNPETVLAYASDYLLDTTIQQYELQDIEALARVIENYLKRSK</sequence>
<keyword evidence="2 3" id="KW-0501">Molybdenum cofactor biosynthesis</keyword>
<evidence type="ECO:0000256" key="2">
    <source>
        <dbReference type="ARBA" id="ARBA00023150"/>
    </source>
</evidence>
<dbReference type="CDD" id="cd02503">
    <property type="entry name" value="MobA"/>
    <property type="match status" value="1"/>
</dbReference>
<dbReference type="GO" id="GO:0005525">
    <property type="term" value="F:GTP binding"/>
    <property type="evidence" value="ECO:0007669"/>
    <property type="project" value="UniProtKB-UniRule"/>
</dbReference>
<proteinExistence type="inferred from homology"/>
<dbReference type="Gene3D" id="3.90.550.10">
    <property type="entry name" value="Spore Coat Polysaccharide Biosynthesis Protein SpsA, Chain A"/>
    <property type="match status" value="1"/>
</dbReference>
<dbReference type="GO" id="GO:0006777">
    <property type="term" value="P:Mo-molybdopterin cofactor biosynthetic process"/>
    <property type="evidence" value="ECO:0007669"/>
    <property type="project" value="UniProtKB-KW"/>
</dbReference>
<feature type="binding site" evidence="3">
    <location>
        <position position="21"/>
    </location>
    <ligand>
        <name>GTP</name>
        <dbReference type="ChEBI" id="CHEBI:37565"/>
    </ligand>
</feature>
<dbReference type="SUPFAM" id="SSF53448">
    <property type="entry name" value="Nucleotide-diphospho-sugar transferases"/>
    <property type="match status" value="1"/>
</dbReference>
<evidence type="ECO:0000256" key="3">
    <source>
        <dbReference type="HAMAP-Rule" id="MF_00316"/>
    </source>
</evidence>
<dbReference type="Gene3D" id="3.40.50.300">
    <property type="entry name" value="P-loop containing nucleotide triphosphate hydrolases"/>
    <property type="match status" value="1"/>
</dbReference>
<dbReference type="InterPro" id="IPR029044">
    <property type="entry name" value="Nucleotide-diphossugar_trans"/>
</dbReference>
<keyword evidence="3" id="KW-0808">Transferase</keyword>
<dbReference type="InterPro" id="IPR052539">
    <property type="entry name" value="MGD_biosynthesis_adapter"/>
</dbReference>
<feature type="binding site" evidence="3">
    <location>
        <position position="94"/>
    </location>
    <ligand>
        <name>Mg(2+)</name>
        <dbReference type="ChEBI" id="CHEBI:18420"/>
    </ligand>
</feature>
<dbReference type="EC" id="2.7.7.77" evidence="3"/>
<comment type="subcellular location">
    <subcellularLocation>
        <location evidence="3">Cytoplasm</location>
    </subcellularLocation>
</comment>
<accession>A0AA42DN10</accession>
<dbReference type="GO" id="GO:0005737">
    <property type="term" value="C:cytoplasm"/>
    <property type="evidence" value="ECO:0007669"/>
    <property type="project" value="UniProtKB-SubCell"/>
</dbReference>
<keyword evidence="3" id="KW-0963">Cytoplasm</keyword>
<keyword evidence="3" id="KW-0479">Metal-binding</keyword>
<dbReference type="InterPro" id="IPR004435">
    <property type="entry name" value="MobB_dom"/>
</dbReference>
<dbReference type="Proteomes" id="UP001169242">
    <property type="component" value="Unassembled WGS sequence"/>
</dbReference>
<comment type="similarity">
    <text evidence="3">Belongs to the MobA family.</text>
</comment>
<evidence type="ECO:0000313" key="7">
    <source>
        <dbReference type="Proteomes" id="UP001169242"/>
    </source>
</evidence>
<comment type="catalytic activity">
    <reaction evidence="3">
        <text>Mo-molybdopterin + GTP + H(+) = Mo-molybdopterin guanine dinucleotide + diphosphate</text>
        <dbReference type="Rhea" id="RHEA:34243"/>
        <dbReference type="ChEBI" id="CHEBI:15378"/>
        <dbReference type="ChEBI" id="CHEBI:33019"/>
        <dbReference type="ChEBI" id="CHEBI:37565"/>
        <dbReference type="ChEBI" id="CHEBI:71302"/>
        <dbReference type="ChEBI" id="CHEBI:71310"/>
        <dbReference type="EC" id="2.7.7.77"/>
    </reaction>
</comment>
<evidence type="ECO:0000259" key="4">
    <source>
        <dbReference type="Pfam" id="PF03205"/>
    </source>
</evidence>
<dbReference type="AlphaFoldDB" id="A0AA42DN10"/>
<feature type="binding site" evidence="3">
    <location>
        <position position="65"/>
    </location>
    <ligand>
        <name>GTP</name>
        <dbReference type="ChEBI" id="CHEBI:37565"/>
    </ligand>
</feature>
<dbReference type="EMBL" id="JAQIFT010000040">
    <property type="protein sequence ID" value="MDA3731841.1"/>
    <property type="molecule type" value="Genomic_DNA"/>
</dbReference>
<feature type="binding site" evidence="3">
    <location>
        <begin position="9"/>
        <end position="11"/>
    </location>
    <ligand>
        <name>GTP</name>
        <dbReference type="ChEBI" id="CHEBI:37565"/>
    </ligand>
</feature>
<dbReference type="Pfam" id="PF03205">
    <property type="entry name" value="MobB"/>
    <property type="match status" value="1"/>
</dbReference>
<feature type="domain" description="MobA-like NTP transferase" evidence="5">
    <location>
        <begin position="6"/>
        <end position="151"/>
    </location>
</feature>
<dbReference type="PANTHER" id="PTHR40072:SF1">
    <property type="entry name" value="MOLYBDOPTERIN-GUANINE DINUCLEOTIDE BIOSYNTHESIS ADAPTER PROTEIN"/>
    <property type="match status" value="1"/>
</dbReference>
<dbReference type="GO" id="GO:0046872">
    <property type="term" value="F:metal ion binding"/>
    <property type="evidence" value="ECO:0007669"/>
    <property type="project" value="UniProtKB-KW"/>
</dbReference>
<evidence type="ECO:0000313" key="6">
    <source>
        <dbReference type="EMBL" id="MDA3731841.1"/>
    </source>
</evidence>
<feature type="binding site" evidence="3">
    <location>
        <position position="94"/>
    </location>
    <ligand>
        <name>GTP</name>
        <dbReference type="ChEBI" id="CHEBI:37565"/>
    </ligand>
</feature>
<reference evidence="6" key="1">
    <citation type="journal article" date="2023" name="Int. J. Syst. Evol. Microbiol.">
        <title>&lt;i&gt;Holtiella tumoricola&lt;/i&gt; gen. nov. sp. nov., isolated from a human clinical sample.</title>
        <authorList>
            <person name="Allen-Vercoe E."/>
            <person name="Daigneault M.C."/>
            <person name="Vancuren S.J."/>
            <person name="Cochrane K."/>
            <person name="O'Neal L.L."/>
            <person name="Sankaranarayanan K."/>
            <person name="Lawson P.A."/>
        </authorList>
    </citation>
    <scope>NUCLEOTIDE SEQUENCE</scope>
    <source>
        <strain evidence="6">CC70A</strain>
    </source>
</reference>
<keyword evidence="7" id="KW-1185">Reference proteome</keyword>
<dbReference type="RefSeq" id="WP_271012162.1">
    <property type="nucleotide sequence ID" value="NZ_JAQIFT010000040.1"/>
</dbReference>
<feature type="domain" description="Molybdopterin-guanine dinucleotide biosynthesis protein B (MobB)" evidence="4">
    <location>
        <begin position="198"/>
        <end position="325"/>
    </location>
</feature>
<evidence type="ECO:0000256" key="1">
    <source>
        <dbReference type="ARBA" id="ARBA00023134"/>
    </source>
</evidence>
<comment type="cofactor">
    <cofactor evidence="3">
        <name>Mg(2+)</name>
        <dbReference type="ChEBI" id="CHEBI:18420"/>
    </cofactor>
</comment>
<keyword evidence="3" id="KW-0547">Nucleotide-binding</keyword>
<dbReference type="InterPro" id="IPR013482">
    <property type="entry name" value="Molybde_CF_guanTrfase"/>
</dbReference>
<dbReference type="Pfam" id="PF12804">
    <property type="entry name" value="NTP_transf_3"/>
    <property type="match status" value="1"/>
</dbReference>
<gene>
    <name evidence="6" type="primary">mobB</name>
    <name evidence="3" type="synonym">mobA</name>
    <name evidence="6" type="ORF">PBV87_10160</name>
</gene>
<comment type="function">
    <text evidence="3">Transfers a GMP moiety from GTP to Mo-molybdopterin (Mo-MPT) cofactor (Moco or molybdenum cofactor) to form Mo-molybdopterin guanine dinucleotide (Mo-MGD) cofactor.</text>
</comment>
<comment type="domain">
    <text evidence="3">The N-terminal domain determines nucleotide recognition and specific binding, while the C-terminal domain determines the specific binding to the target protein.</text>
</comment>
<dbReference type="InterPro" id="IPR025877">
    <property type="entry name" value="MobA-like_NTP_Trfase"/>
</dbReference>
<dbReference type="GO" id="GO:0061603">
    <property type="term" value="F:molybdenum cofactor guanylyltransferase activity"/>
    <property type="evidence" value="ECO:0007669"/>
    <property type="project" value="UniProtKB-EC"/>
</dbReference>
<dbReference type="InterPro" id="IPR027417">
    <property type="entry name" value="P-loop_NTPase"/>
</dbReference>
<dbReference type="SUPFAM" id="SSF52540">
    <property type="entry name" value="P-loop containing nucleoside triphosphate hydrolases"/>
    <property type="match status" value="1"/>
</dbReference>
<name>A0AA42DN10_9FIRM</name>
<organism evidence="6 7">
    <name type="scientific">Holtiella tumoricola</name>
    <dbReference type="NCBI Taxonomy" id="3018743"/>
    <lineage>
        <taxon>Bacteria</taxon>
        <taxon>Bacillati</taxon>
        <taxon>Bacillota</taxon>
        <taxon>Clostridia</taxon>
        <taxon>Lachnospirales</taxon>
        <taxon>Cellulosilyticaceae</taxon>
        <taxon>Holtiella</taxon>
    </lineage>
</organism>
<comment type="caution">
    <text evidence="6">The sequence shown here is derived from an EMBL/GenBank/DDBJ whole genome shotgun (WGS) entry which is preliminary data.</text>
</comment>
<keyword evidence="3" id="KW-0460">Magnesium</keyword>
<keyword evidence="1 3" id="KW-0342">GTP-binding</keyword>
<dbReference type="HAMAP" id="MF_00316">
    <property type="entry name" value="MobA"/>
    <property type="match status" value="1"/>
</dbReference>